<feature type="domain" description="Glycosyl hydrolase family 13 catalytic" evidence="3">
    <location>
        <begin position="53"/>
        <end position="537"/>
    </location>
</feature>
<dbReference type="Pfam" id="PF16657">
    <property type="entry name" value="Malt_amylase_C"/>
    <property type="match status" value="1"/>
</dbReference>
<dbReference type="SMART" id="SM00642">
    <property type="entry name" value="Aamy"/>
    <property type="match status" value="1"/>
</dbReference>
<dbReference type="PROSITE" id="PS51257">
    <property type="entry name" value="PROKAR_LIPOPROTEIN"/>
    <property type="match status" value="1"/>
</dbReference>
<reference evidence="4 5" key="1">
    <citation type="submission" date="2018-06" db="EMBL/GenBank/DDBJ databases">
        <title>Genomic Encyclopedia of Type Strains, Phase III (KMG-III): the genomes of soil and plant-associated and newly described type strains.</title>
        <authorList>
            <person name="Whitman W."/>
        </authorList>
    </citation>
    <scope>NUCLEOTIDE SEQUENCE [LARGE SCALE GENOMIC DNA]</scope>
    <source>
        <strain evidence="4 5">CECT 7945</strain>
    </source>
</reference>
<dbReference type="SUPFAM" id="SSF51445">
    <property type="entry name" value="(Trans)glycosidases"/>
    <property type="match status" value="1"/>
</dbReference>
<dbReference type="AlphaFoldDB" id="A0A2V4Y1Y9"/>
<gene>
    <name evidence="4" type="ORF">DFQ11_101293</name>
</gene>
<evidence type="ECO:0000256" key="2">
    <source>
        <dbReference type="ARBA" id="ARBA00023295"/>
    </source>
</evidence>
<proteinExistence type="predicted"/>
<dbReference type="EMBL" id="QJTD01000001">
    <property type="protein sequence ID" value="PYE82864.1"/>
    <property type="molecule type" value="Genomic_DNA"/>
</dbReference>
<keyword evidence="1" id="KW-0378">Hydrolase</keyword>
<dbReference type="Gene3D" id="3.20.20.80">
    <property type="entry name" value="Glycosidases"/>
    <property type="match status" value="1"/>
</dbReference>
<dbReference type="InterPro" id="IPR013780">
    <property type="entry name" value="Glyco_hydro_b"/>
</dbReference>
<dbReference type="GO" id="GO:0016798">
    <property type="term" value="F:hydrolase activity, acting on glycosyl bonds"/>
    <property type="evidence" value="ECO:0007669"/>
    <property type="project" value="UniProtKB-KW"/>
</dbReference>
<evidence type="ECO:0000313" key="5">
    <source>
        <dbReference type="Proteomes" id="UP000248054"/>
    </source>
</evidence>
<evidence type="ECO:0000259" key="3">
    <source>
        <dbReference type="SMART" id="SM00642"/>
    </source>
</evidence>
<dbReference type="OrthoDB" id="9806009at2"/>
<dbReference type="PANTHER" id="PTHR10357:SF210">
    <property type="entry name" value="MALTODEXTRIN GLUCOSIDASE"/>
    <property type="match status" value="1"/>
</dbReference>
<evidence type="ECO:0000256" key="1">
    <source>
        <dbReference type="ARBA" id="ARBA00022801"/>
    </source>
</evidence>
<protein>
    <submittedName>
        <fullName evidence="4">Glycosidase</fullName>
    </submittedName>
</protein>
<organism evidence="4 5">
    <name type="scientific">Winogradskyella epiphytica</name>
    <dbReference type="NCBI Taxonomy" id="262005"/>
    <lineage>
        <taxon>Bacteria</taxon>
        <taxon>Pseudomonadati</taxon>
        <taxon>Bacteroidota</taxon>
        <taxon>Flavobacteriia</taxon>
        <taxon>Flavobacteriales</taxon>
        <taxon>Flavobacteriaceae</taxon>
        <taxon>Winogradskyella</taxon>
    </lineage>
</organism>
<comment type="caution">
    <text evidence="4">The sequence shown here is derived from an EMBL/GenBank/DDBJ whole genome shotgun (WGS) entry which is preliminary data.</text>
</comment>
<dbReference type="Gene3D" id="2.60.40.1180">
    <property type="entry name" value="Golgi alpha-mannosidase II"/>
    <property type="match status" value="1"/>
</dbReference>
<dbReference type="InterPro" id="IPR017853">
    <property type="entry name" value="GH"/>
</dbReference>
<dbReference type="InterPro" id="IPR032091">
    <property type="entry name" value="Malt_amylase-like_C"/>
</dbReference>
<dbReference type="RefSeq" id="WP_110473852.1">
    <property type="nucleotide sequence ID" value="NZ_BMWQ01000001.1"/>
</dbReference>
<dbReference type="GO" id="GO:0005975">
    <property type="term" value="P:carbohydrate metabolic process"/>
    <property type="evidence" value="ECO:0007669"/>
    <property type="project" value="InterPro"/>
</dbReference>
<sequence>MRNNWLKYFGSYALIGLVVVLAVSCNQPVKKADPVADHTEFVPHWAKTVVWYQIFPERFRDGDVSNNPTVNDIKGADPQEPPKSWEIHPWGSDWYKLQDYEKENGENETWKHLLRRRYGGDLQGVIDKLDYLKDLGITAIYLNPVFQSPSLHKYDSESYHHIDPNFGPDPEGDRKLIATEDPLDPSTWVWTSADELALELISEAHKIGIRIIFDGVFNHLGYNSFAFQDVIKNQENSAYKDWFIIKSWDDPKTGSKFDYEGWFGVKSLPELKEDSTGIVAGPKEYIFNATKRWMNPKNKGIEYGIDGWRLDVAFCIGHPFWKDWRKYVKSINSEAYLTAEIVDVPSKVQPYMQGDEFDGEMNYNFAFASAEFFFNPDSTSISASQFDSKLRELRDLYPKGVAYVSQNLFGSHDSNRIGSHIVNRGIENFRNWDSYFQTSMGINNPEYSTRKPQKEDIELQKLFVIMQMTYVGAPMIYYGDEVGMWGGNDPDSRKPMIWDDIDYEDEVHNADGSLHDPDTVEINHELFNHYKKLIQIRNEYEALQLGIYKTILTDDENGLLIFERKHESQSIFVVINNSNKDQTISNSDLKEGCYEDLIGSIKFENIDNIVVPKKWGLILKPCN</sequence>
<dbReference type="CDD" id="cd11338">
    <property type="entry name" value="AmyAc_CMD"/>
    <property type="match status" value="1"/>
</dbReference>
<accession>A0A2V4Y1Y9</accession>
<name>A0A2V4Y1Y9_9FLAO</name>
<dbReference type="InterPro" id="IPR006047">
    <property type="entry name" value="GH13_cat_dom"/>
</dbReference>
<dbReference type="PANTHER" id="PTHR10357">
    <property type="entry name" value="ALPHA-AMYLASE FAMILY MEMBER"/>
    <property type="match status" value="1"/>
</dbReference>
<keyword evidence="5" id="KW-1185">Reference proteome</keyword>
<dbReference type="Proteomes" id="UP000248054">
    <property type="component" value="Unassembled WGS sequence"/>
</dbReference>
<keyword evidence="2 4" id="KW-0326">Glycosidase</keyword>
<evidence type="ECO:0000313" key="4">
    <source>
        <dbReference type="EMBL" id="PYE82864.1"/>
    </source>
</evidence>
<dbReference type="Pfam" id="PF00128">
    <property type="entry name" value="Alpha-amylase"/>
    <property type="match status" value="2"/>
</dbReference>
<dbReference type="SUPFAM" id="SSF51011">
    <property type="entry name" value="Glycosyl hydrolase domain"/>
    <property type="match status" value="1"/>
</dbReference>